<comment type="caution">
    <text evidence="1">The sequence shown here is derived from an EMBL/GenBank/DDBJ whole genome shotgun (WGS) entry which is preliminary data.</text>
</comment>
<dbReference type="Proteomes" id="UP000519023">
    <property type="component" value="Unassembled WGS sequence"/>
</dbReference>
<keyword evidence="2" id="KW-1185">Reference proteome</keyword>
<gene>
    <name evidence="1" type="ORF">HHL08_06005</name>
</gene>
<accession>A0A7X9WTN5</accession>
<sequence>MPEQITQLAIDDIADLHDGASLFGLEDRDALEISVMDVVIAVIVRP</sequence>
<name>A0A7X9WTN5_9SPHN</name>
<organism evidence="1 2">
    <name type="scientific">Sphingobium psychrophilum</name>
    <dbReference type="NCBI Taxonomy" id="2728834"/>
    <lineage>
        <taxon>Bacteria</taxon>
        <taxon>Pseudomonadati</taxon>
        <taxon>Pseudomonadota</taxon>
        <taxon>Alphaproteobacteria</taxon>
        <taxon>Sphingomonadales</taxon>
        <taxon>Sphingomonadaceae</taxon>
        <taxon>Sphingobium</taxon>
    </lineage>
</organism>
<dbReference type="EMBL" id="JABBFV010000003">
    <property type="protein sequence ID" value="NML09704.1"/>
    <property type="molecule type" value="Genomic_DNA"/>
</dbReference>
<evidence type="ECO:0000313" key="1">
    <source>
        <dbReference type="EMBL" id="NML09704.1"/>
    </source>
</evidence>
<proteinExistence type="predicted"/>
<protein>
    <submittedName>
        <fullName evidence="1">Uncharacterized protein</fullName>
    </submittedName>
</protein>
<evidence type="ECO:0000313" key="2">
    <source>
        <dbReference type="Proteomes" id="UP000519023"/>
    </source>
</evidence>
<dbReference type="RefSeq" id="WP_169571577.1">
    <property type="nucleotide sequence ID" value="NZ_JABBFV010000003.1"/>
</dbReference>
<dbReference type="AlphaFoldDB" id="A0A7X9WTN5"/>
<reference evidence="1 2" key="1">
    <citation type="submission" date="2020-04" db="EMBL/GenBank/DDBJ databases">
        <title>Sphingobium sp. AR-3-1 isolated from Arctic soil.</title>
        <authorList>
            <person name="Dahal R.H."/>
            <person name="Chaudhary D.K."/>
        </authorList>
    </citation>
    <scope>NUCLEOTIDE SEQUENCE [LARGE SCALE GENOMIC DNA]</scope>
    <source>
        <strain evidence="1 2">AR-3-1</strain>
    </source>
</reference>